<comment type="caution">
    <text evidence="7">The sequence shown here is derived from an EMBL/GenBank/DDBJ whole genome shotgun (WGS) entry which is preliminary data.</text>
</comment>
<dbReference type="InterPro" id="IPR036388">
    <property type="entry name" value="WH-like_DNA-bd_sf"/>
</dbReference>
<dbReference type="InterPro" id="IPR016032">
    <property type="entry name" value="Sig_transdc_resp-reg_C-effctor"/>
</dbReference>
<dbReference type="PANTHER" id="PTHR35807:SF1">
    <property type="entry name" value="TRANSCRIPTIONAL REGULATOR REDD"/>
    <property type="match status" value="1"/>
</dbReference>
<gene>
    <name evidence="7" type="ORF">JOF56_006636</name>
</gene>
<dbReference type="PROSITE" id="PS51755">
    <property type="entry name" value="OMPR_PHOB"/>
    <property type="match status" value="1"/>
</dbReference>
<dbReference type="Gene3D" id="1.10.10.10">
    <property type="entry name" value="Winged helix-like DNA-binding domain superfamily/Winged helix DNA-binding domain"/>
    <property type="match status" value="1"/>
</dbReference>
<reference evidence="7 8" key="1">
    <citation type="submission" date="2021-03" db="EMBL/GenBank/DDBJ databases">
        <title>Sequencing the genomes of 1000 actinobacteria strains.</title>
        <authorList>
            <person name="Klenk H.-P."/>
        </authorList>
    </citation>
    <scope>NUCLEOTIDE SEQUENCE [LARGE SCALE GENOMIC DNA]</scope>
    <source>
        <strain evidence="7 8">DSM 46670</strain>
    </source>
</reference>
<evidence type="ECO:0000313" key="8">
    <source>
        <dbReference type="Proteomes" id="UP001519332"/>
    </source>
</evidence>
<evidence type="ECO:0000256" key="1">
    <source>
        <dbReference type="ARBA" id="ARBA00005820"/>
    </source>
</evidence>
<dbReference type="Pfam" id="PF00486">
    <property type="entry name" value="Trans_reg_C"/>
    <property type="match status" value="1"/>
</dbReference>
<dbReference type="SMART" id="SM01043">
    <property type="entry name" value="BTAD"/>
    <property type="match status" value="1"/>
</dbReference>
<dbReference type="Gene3D" id="3.40.50.300">
    <property type="entry name" value="P-loop containing nucleotide triphosphate hydrolases"/>
    <property type="match status" value="1"/>
</dbReference>
<dbReference type="Pfam" id="PF13424">
    <property type="entry name" value="TPR_12"/>
    <property type="match status" value="1"/>
</dbReference>
<sequence>MEFSVLGPLEVREQGRLIALGAPRIRTVCGILLVRPGQLVSAEQFVDELWSDDPPAEARALVRGYVSRLRRALPSGSERMLTHRPGYRLRVEQDELDLYRFEQLVGDARTARAAREPGQAAELYREALGLWRGDPFADVPHTPSIAAAVTQLIERRLTAVEEKAAAALDAGWDEEVITELTEFVMAHPLRERPVGQLMTALYRTGRQAEALAQYQRIRSSLTEELGVDPGTDLQQLHLDILNADPALEQPPAQQPVQVIPAALPPAIPDFTGRDEELATLCGKLTTSAGDHIVVISSIVGMGGIGKTTLAARVAHEVAGDFPDGQLWVNLRGAETMPLEPGDVLARFLRSLGVPNRAIPGDPVERGEMYRSMLTGRKVLVVLDNAASEEQVRPLLPGAATCRVVITSRARLTGIEGAQRVELDVFPADEAVRLLARIAGDGRVGSEGQAAADIVALCGGLPLAVRIAGARLAARPAWQLRHLAQRLADQRRRLDQLAAGDLAVRASLALSYRGLAGQPRRLFRLLGLFDAPDFPPWLASVILECPLDEAMEYAETLVDAQLLIVSAADAAGQYRYRFHDLVRLFASECAAAEESEASRERAVLRGLGGWLALAEQMAARIPGPCYASISGPADRPPSNEILAELGEVDSGNWFDAERTALLAVVGQACGLGLADLAFDLAGCLEKYFDLRGMYPDWAALNAQVLAVCQEQGNLLGEAVMLRGLIDVNTWITDGRERDATARQHAESFRLLQMFTELGHRQGMADAAVMCSWAFTAAGSYEQAVEMATQGLRMAEESGHLGGEIRADLALAVAHFENHDIDVAIKHADSALSKARTLGNPRCEATALQFAGIGHLTLGHFETSRQMLNESLEFSRLYRDSYVEVLTLLTLARLYFHQGDAEARSTVEMSLALSREYNMSFHLAQALELLGEIDLAEGNHAAAVAHLAESVTLWRNRGWHTYLASALTSLGKAYAGTDPAAAREAFTEAHTLFIRLGNIAQASEAEQLASALGSL</sequence>
<dbReference type="InterPro" id="IPR051677">
    <property type="entry name" value="AfsR-DnrI-RedD_regulator"/>
</dbReference>
<dbReference type="CDD" id="cd15831">
    <property type="entry name" value="BTAD"/>
    <property type="match status" value="1"/>
</dbReference>
<dbReference type="SMART" id="SM00862">
    <property type="entry name" value="Trans_reg_C"/>
    <property type="match status" value="1"/>
</dbReference>
<dbReference type="SUPFAM" id="SSF52540">
    <property type="entry name" value="P-loop containing nucleoside triphosphate hydrolases"/>
    <property type="match status" value="1"/>
</dbReference>
<dbReference type="Proteomes" id="UP001519332">
    <property type="component" value="Unassembled WGS sequence"/>
</dbReference>
<dbReference type="InterPro" id="IPR011990">
    <property type="entry name" value="TPR-like_helical_dom_sf"/>
</dbReference>
<dbReference type="InterPro" id="IPR001867">
    <property type="entry name" value="OmpR/PhoB-type_DNA-bd"/>
</dbReference>
<evidence type="ECO:0000256" key="5">
    <source>
        <dbReference type="PROSITE-ProRule" id="PRU01091"/>
    </source>
</evidence>
<dbReference type="Gene3D" id="1.25.40.10">
    <property type="entry name" value="Tetratricopeptide repeat domain"/>
    <property type="match status" value="3"/>
</dbReference>
<evidence type="ECO:0000259" key="6">
    <source>
        <dbReference type="PROSITE" id="PS51755"/>
    </source>
</evidence>
<dbReference type="PRINTS" id="PR00364">
    <property type="entry name" value="DISEASERSIST"/>
</dbReference>
<feature type="DNA-binding region" description="OmpR/PhoB-type" evidence="5">
    <location>
        <begin position="1"/>
        <end position="91"/>
    </location>
</feature>
<keyword evidence="4" id="KW-0804">Transcription</keyword>
<dbReference type="SUPFAM" id="SSF48452">
    <property type="entry name" value="TPR-like"/>
    <property type="match status" value="3"/>
</dbReference>
<dbReference type="PANTHER" id="PTHR35807">
    <property type="entry name" value="TRANSCRIPTIONAL REGULATOR REDD-RELATED"/>
    <property type="match status" value="1"/>
</dbReference>
<dbReference type="Pfam" id="PF00931">
    <property type="entry name" value="NB-ARC"/>
    <property type="match status" value="1"/>
</dbReference>
<organism evidence="7 8">
    <name type="scientific">Kibdelosporangium banguiense</name>
    <dbReference type="NCBI Taxonomy" id="1365924"/>
    <lineage>
        <taxon>Bacteria</taxon>
        <taxon>Bacillati</taxon>
        <taxon>Actinomycetota</taxon>
        <taxon>Actinomycetes</taxon>
        <taxon>Pseudonocardiales</taxon>
        <taxon>Pseudonocardiaceae</taxon>
        <taxon>Kibdelosporangium</taxon>
    </lineage>
</organism>
<keyword evidence="3 5" id="KW-0238">DNA-binding</keyword>
<dbReference type="EMBL" id="JAGINW010000001">
    <property type="protein sequence ID" value="MBP2326251.1"/>
    <property type="molecule type" value="Genomic_DNA"/>
</dbReference>
<dbReference type="RefSeq" id="WP_209643335.1">
    <property type="nucleotide sequence ID" value="NZ_JAGINW010000001.1"/>
</dbReference>
<dbReference type="SUPFAM" id="SSF46894">
    <property type="entry name" value="C-terminal effector domain of the bipartite response regulators"/>
    <property type="match status" value="1"/>
</dbReference>
<dbReference type="Pfam" id="PF03704">
    <property type="entry name" value="BTAD"/>
    <property type="match status" value="1"/>
</dbReference>
<accession>A0ABS4TPC5</accession>
<feature type="domain" description="OmpR/PhoB-type" evidence="6">
    <location>
        <begin position="1"/>
        <end position="91"/>
    </location>
</feature>
<dbReference type="InterPro" id="IPR005158">
    <property type="entry name" value="BTAD"/>
</dbReference>
<dbReference type="InterPro" id="IPR027417">
    <property type="entry name" value="P-loop_NTPase"/>
</dbReference>
<protein>
    <submittedName>
        <fullName evidence="7">DNA-binding SARP family transcriptional activator/tetratricopeptide (TPR) repeat protein</fullName>
    </submittedName>
</protein>
<dbReference type="GO" id="GO:0003677">
    <property type="term" value="F:DNA binding"/>
    <property type="evidence" value="ECO:0007669"/>
    <property type="project" value="UniProtKB-KW"/>
</dbReference>
<keyword evidence="2" id="KW-0805">Transcription regulation</keyword>
<evidence type="ECO:0000256" key="4">
    <source>
        <dbReference type="ARBA" id="ARBA00023163"/>
    </source>
</evidence>
<evidence type="ECO:0000313" key="7">
    <source>
        <dbReference type="EMBL" id="MBP2326251.1"/>
    </source>
</evidence>
<comment type="similarity">
    <text evidence="1">Belongs to the AfsR/DnrI/RedD regulatory family.</text>
</comment>
<evidence type="ECO:0000256" key="2">
    <source>
        <dbReference type="ARBA" id="ARBA00023015"/>
    </source>
</evidence>
<proteinExistence type="inferred from homology"/>
<keyword evidence="8" id="KW-1185">Reference proteome</keyword>
<dbReference type="InterPro" id="IPR002182">
    <property type="entry name" value="NB-ARC"/>
</dbReference>
<name>A0ABS4TPC5_9PSEU</name>
<evidence type="ECO:0000256" key="3">
    <source>
        <dbReference type="ARBA" id="ARBA00023125"/>
    </source>
</evidence>